<gene>
    <name evidence="2" type="ORF">BAR1_15410</name>
</gene>
<dbReference type="PROSITE" id="PS51257">
    <property type="entry name" value="PROKAR_LIPOPROTEIN"/>
    <property type="match status" value="1"/>
</dbReference>
<keyword evidence="2" id="KW-0449">Lipoprotein</keyword>
<proteinExistence type="predicted"/>
<protein>
    <submittedName>
        <fullName evidence="2">YjbF family lipoprotein</fullName>
    </submittedName>
</protein>
<sequence length="229" mass="25038">MRVNLFITLGLMLSLGLLSACEKQEKSGANAPDPTILSLALKSAVGALKPKAKPVDPRKHLTREAIDKAGTPILFVGLDSRNAYATLSPFGENRGVVTWISSDGITLGYRGGLLVATRGLGPDLMAADTGQALAAVRSGSGSYVRIYDYLDGEDQAVRRSFVCSVKNKGSEVIEIYELKLTLRKVIESCSNPEFQIRNTYWISNRNRIRQSKQWIGPDVGYVFSQQLSR</sequence>
<feature type="signal peptide" evidence="1">
    <location>
        <begin position="1"/>
        <end position="20"/>
    </location>
</feature>
<keyword evidence="3" id="KW-1185">Reference proteome</keyword>
<dbReference type="RefSeq" id="WP_118943851.1">
    <property type="nucleotide sequence ID" value="NZ_CP032125.1"/>
</dbReference>
<dbReference type="Gene3D" id="2.40.360.10">
    <property type="entry name" value="YmcC-like"/>
    <property type="match status" value="1"/>
</dbReference>
<evidence type="ECO:0000313" key="2">
    <source>
        <dbReference type="EMBL" id="AXX99199.1"/>
    </source>
</evidence>
<reference evidence="2 3" key="1">
    <citation type="submission" date="2018-09" db="EMBL/GenBank/DDBJ databases">
        <title>Profundibacter amoris BAR1 gen. nov., sp. nov., a new member of the Roseobacter clade isolated at Lokis Castle Vent Field on the Arctic Mid-Oceanic Ridge.</title>
        <authorList>
            <person name="Le Moine Bauer S."/>
            <person name="Sjoeberg A.G."/>
            <person name="L'Haridon S."/>
            <person name="Stokke R."/>
            <person name="Roalkvam I."/>
            <person name="Steen I.H."/>
            <person name="Dahle H."/>
        </authorList>
    </citation>
    <scope>NUCLEOTIDE SEQUENCE [LARGE SCALE GENOMIC DNA]</scope>
    <source>
        <strain evidence="2 3">BAR1</strain>
    </source>
</reference>
<dbReference type="InterPro" id="IPR023373">
    <property type="entry name" value="YmcC_sf"/>
</dbReference>
<dbReference type="OrthoDB" id="6237231at2"/>
<dbReference type="SUPFAM" id="SSF159270">
    <property type="entry name" value="YmcC-like"/>
    <property type="match status" value="1"/>
</dbReference>
<accession>A0A347UK21</accession>
<feature type="chain" id="PRO_5016608654" evidence="1">
    <location>
        <begin position="21"/>
        <end position="229"/>
    </location>
</feature>
<dbReference type="AlphaFoldDB" id="A0A347UK21"/>
<evidence type="ECO:0000313" key="3">
    <source>
        <dbReference type="Proteomes" id="UP000261704"/>
    </source>
</evidence>
<dbReference type="Proteomes" id="UP000261704">
    <property type="component" value="Chromosome"/>
</dbReference>
<dbReference type="EMBL" id="CP032125">
    <property type="protein sequence ID" value="AXX99199.1"/>
    <property type="molecule type" value="Genomic_DNA"/>
</dbReference>
<evidence type="ECO:0000256" key="1">
    <source>
        <dbReference type="SAM" id="SignalP"/>
    </source>
</evidence>
<organism evidence="2 3">
    <name type="scientific">Profundibacter amoris</name>
    <dbReference type="NCBI Taxonomy" id="2171755"/>
    <lineage>
        <taxon>Bacteria</taxon>
        <taxon>Pseudomonadati</taxon>
        <taxon>Pseudomonadota</taxon>
        <taxon>Alphaproteobacteria</taxon>
        <taxon>Rhodobacterales</taxon>
        <taxon>Paracoccaceae</taxon>
        <taxon>Profundibacter</taxon>
    </lineage>
</organism>
<keyword evidence="1" id="KW-0732">Signal</keyword>
<dbReference type="Pfam" id="PF11102">
    <property type="entry name" value="YjbF"/>
    <property type="match status" value="1"/>
</dbReference>
<dbReference type="InterPro" id="IPR021308">
    <property type="entry name" value="GfcB"/>
</dbReference>
<name>A0A347UK21_9RHOB</name>
<dbReference type="KEGG" id="pamo:BAR1_15410"/>